<dbReference type="PANTHER" id="PTHR43586:SF8">
    <property type="entry name" value="CYSTEINE DESULFURASE 1, CHLOROPLASTIC"/>
    <property type="match status" value="1"/>
</dbReference>
<dbReference type="EC" id="2.8.1.7" evidence="3"/>
<dbReference type="InterPro" id="IPR015424">
    <property type="entry name" value="PyrdxlP-dep_Trfase"/>
</dbReference>
<comment type="catalytic activity">
    <reaction evidence="6">
        <text>(sulfur carrier)-H + L-cysteine = (sulfur carrier)-SH + L-alanine</text>
        <dbReference type="Rhea" id="RHEA:43892"/>
        <dbReference type="Rhea" id="RHEA-COMP:14737"/>
        <dbReference type="Rhea" id="RHEA-COMP:14739"/>
        <dbReference type="ChEBI" id="CHEBI:29917"/>
        <dbReference type="ChEBI" id="CHEBI:35235"/>
        <dbReference type="ChEBI" id="CHEBI:57972"/>
        <dbReference type="ChEBI" id="CHEBI:64428"/>
        <dbReference type="EC" id="2.8.1.7"/>
    </reaction>
</comment>
<dbReference type="InterPro" id="IPR010970">
    <property type="entry name" value="Cys_dSase_SufS"/>
</dbReference>
<evidence type="ECO:0000313" key="10">
    <source>
        <dbReference type="Proteomes" id="UP001163255"/>
    </source>
</evidence>
<dbReference type="InterPro" id="IPR020578">
    <property type="entry name" value="Aminotrans_V_PyrdxlP_BS"/>
</dbReference>
<evidence type="ECO:0000256" key="3">
    <source>
        <dbReference type="ARBA" id="ARBA00012239"/>
    </source>
</evidence>
<reference evidence="9" key="1">
    <citation type="submission" date="2022-10" db="EMBL/GenBank/DDBJ databases">
        <title>Completed Genome Sequence of two octocoral isolated bacterium, Endozoicomonas euniceicola EF212T and Endozoicomonas gorgoniicola PS125T.</title>
        <authorList>
            <person name="Chiou Y.-J."/>
            <person name="Chen Y.-H."/>
        </authorList>
    </citation>
    <scope>NUCLEOTIDE SEQUENCE</scope>
    <source>
        <strain evidence="9">EF212</strain>
    </source>
</reference>
<keyword evidence="4 9" id="KW-0808">Transferase</keyword>
<proteinExistence type="inferred from homology"/>
<dbReference type="RefSeq" id="WP_262599873.1">
    <property type="nucleotide sequence ID" value="NZ_CP103300.1"/>
</dbReference>
<keyword evidence="10" id="KW-1185">Reference proteome</keyword>
<evidence type="ECO:0000256" key="4">
    <source>
        <dbReference type="ARBA" id="ARBA00022679"/>
    </source>
</evidence>
<evidence type="ECO:0000259" key="7">
    <source>
        <dbReference type="Pfam" id="PF00266"/>
    </source>
</evidence>
<dbReference type="PANTHER" id="PTHR43586">
    <property type="entry name" value="CYSTEINE DESULFURASE"/>
    <property type="match status" value="1"/>
</dbReference>
<keyword evidence="5" id="KW-0663">Pyridoxal phosphate</keyword>
<dbReference type="Gene3D" id="3.40.640.10">
    <property type="entry name" value="Type I PLP-dependent aspartate aminotransferase-like (Major domain)"/>
    <property type="match status" value="1"/>
</dbReference>
<dbReference type="CDD" id="cd06453">
    <property type="entry name" value="SufS_like"/>
    <property type="match status" value="1"/>
</dbReference>
<protein>
    <recommendedName>
        <fullName evidence="3">cysteine desulfurase</fullName>
        <ecNumber evidence="3">2.8.1.7</ecNumber>
    </recommendedName>
</protein>
<dbReference type="SUPFAM" id="SSF82649">
    <property type="entry name" value="SufE/NifU"/>
    <property type="match status" value="1"/>
</dbReference>
<sequence>MKKTLSSHKAQFDSEPFNPELTRQQFPILSQRAHGSPLVYLDNAATTQKPESVIEAINGYYREQNANVHRASHYLSAKSTKAFEVAREQVQQFLNASSSDEIIWTRGATEAINLVANSWGRANLQAGDEVLLTCLEHHANIVPWQLVAEATGAVIKVVDIRPDGELCMDSFTRQLSDKTRIVCVTHASNAIGTITPMAEIMAAAHKLGALVLVDGSQMVAHQTVDVQKLGCDFYVFSGHKVFGPTGIGVLYGRKALLEAMPPWQAGGEMIERVSFTGTRFNTLPFKFEAGTPNVAGVIGMAAALDFLQSFNMSQLAEHEQSLRQKAEAGLRAIPGIRLIGQASEKVSVVSFICDTLHNQDIGLLLDQQGIAVRTGHHCTMPLMERLNLSGTVRVSFSFYNTEEDVDRFLSAMRLLVTSEDHTDEEFQGLPAQRSGLPVLYQTIKAFSDQPVPSSLMDSHNWQEKYRQIMLLGKRMPSLPDSWKTEGARLHGCESTVWIHYYYDQETMQLYFAADSDARVIRGLIALVLAKINGRQPDDISRFDMDGYFEQLGLLTHLSPSRGNGLRAIVAEILSQAHRYH</sequence>
<dbReference type="NCBIfam" id="TIGR01979">
    <property type="entry name" value="sufS"/>
    <property type="match status" value="1"/>
</dbReference>
<dbReference type="EMBL" id="CP103300">
    <property type="protein sequence ID" value="UYM17333.1"/>
    <property type="molecule type" value="Genomic_DNA"/>
</dbReference>
<name>A0ABY6GX25_9GAMM</name>
<feature type="domain" description="Fe-S metabolism associated" evidence="8">
    <location>
        <begin position="458"/>
        <end position="573"/>
    </location>
</feature>
<evidence type="ECO:0000259" key="8">
    <source>
        <dbReference type="Pfam" id="PF02657"/>
    </source>
</evidence>
<accession>A0ABY6GX25</accession>
<dbReference type="InterPro" id="IPR003808">
    <property type="entry name" value="Fe-S_metab-assoc_dom"/>
</dbReference>
<dbReference type="Pfam" id="PF02657">
    <property type="entry name" value="SufE"/>
    <property type="match status" value="1"/>
</dbReference>
<evidence type="ECO:0000256" key="2">
    <source>
        <dbReference type="ARBA" id="ARBA00010447"/>
    </source>
</evidence>
<comment type="cofactor">
    <cofactor evidence="1">
        <name>pyridoxal 5'-phosphate</name>
        <dbReference type="ChEBI" id="CHEBI:597326"/>
    </cofactor>
</comment>
<dbReference type="SUPFAM" id="SSF53383">
    <property type="entry name" value="PLP-dependent transferases"/>
    <property type="match status" value="1"/>
</dbReference>
<evidence type="ECO:0000256" key="6">
    <source>
        <dbReference type="ARBA" id="ARBA00050776"/>
    </source>
</evidence>
<gene>
    <name evidence="9" type="ORF">NX720_05250</name>
</gene>
<dbReference type="InterPro" id="IPR015421">
    <property type="entry name" value="PyrdxlP-dep_Trfase_major"/>
</dbReference>
<dbReference type="Proteomes" id="UP001163255">
    <property type="component" value="Chromosome"/>
</dbReference>
<dbReference type="PROSITE" id="PS00595">
    <property type="entry name" value="AA_TRANSFER_CLASS_5"/>
    <property type="match status" value="1"/>
</dbReference>
<evidence type="ECO:0000313" key="9">
    <source>
        <dbReference type="EMBL" id="UYM17333.1"/>
    </source>
</evidence>
<evidence type="ECO:0000256" key="5">
    <source>
        <dbReference type="ARBA" id="ARBA00022898"/>
    </source>
</evidence>
<comment type="similarity">
    <text evidence="2">Belongs to the class-V pyridoxal-phosphate-dependent aminotransferase family. Csd subfamily.</text>
</comment>
<dbReference type="Gene3D" id="3.90.1010.10">
    <property type="match status" value="1"/>
</dbReference>
<evidence type="ECO:0000256" key="1">
    <source>
        <dbReference type="ARBA" id="ARBA00001933"/>
    </source>
</evidence>
<dbReference type="Gene3D" id="3.90.1150.10">
    <property type="entry name" value="Aspartate Aminotransferase, domain 1"/>
    <property type="match status" value="1"/>
</dbReference>
<dbReference type="InterPro" id="IPR015422">
    <property type="entry name" value="PyrdxlP-dep_Trfase_small"/>
</dbReference>
<dbReference type="Pfam" id="PF00266">
    <property type="entry name" value="Aminotran_5"/>
    <property type="match status" value="1"/>
</dbReference>
<organism evidence="9 10">
    <name type="scientific">Endozoicomonas euniceicola</name>
    <dbReference type="NCBI Taxonomy" id="1234143"/>
    <lineage>
        <taxon>Bacteria</taxon>
        <taxon>Pseudomonadati</taxon>
        <taxon>Pseudomonadota</taxon>
        <taxon>Gammaproteobacteria</taxon>
        <taxon>Oceanospirillales</taxon>
        <taxon>Endozoicomonadaceae</taxon>
        <taxon>Endozoicomonas</taxon>
    </lineage>
</organism>
<dbReference type="InterPro" id="IPR000192">
    <property type="entry name" value="Aminotrans_V_dom"/>
</dbReference>
<feature type="domain" description="Aminotransferase class V" evidence="7">
    <location>
        <begin position="39"/>
        <end position="408"/>
    </location>
</feature>
<dbReference type="GO" id="GO:0031071">
    <property type="term" value="F:cysteine desulfurase activity"/>
    <property type="evidence" value="ECO:0007669"/>
    <property type="project" value="UniProtKB-EC"/>
</dbReference>